<dbReference type="InterPro" id="IPR004852">
    <property type="entry name" value="Di-haem_cyt_c_peroxidsae"/>
</dbReference>
<keyword evidence="5 6" id="KW-0408">Iron</keyword>
<accession>A0ABV4MH54</accession>
<keyword evidence="9" id="KW-0575">Peroxidase</keyword>
<keyword evidence="3 6" id="KW-0479">Metal-binding</keyword>
<gene>
    <name evidence="9" type="ORF">ACED39_08900</name>
</gene>
<evidence type="ECO:0000256" key="4">
    <source>
        <dbReference type="ARBA" id="ARBA00023002"/>
    </source>
</evidence>
<keyword evidence="4 9" id="KW-0560">Oxidoreductase</keyword>
<feature type="chain" id="PRO_5045533048" evidence="7">
    <location>
        <begin position="24"/>
        <end position="747"/>
    </location>
</feature>
<evidence type="ECO:0000256" key="6">
    <source>
        <dbReference type="PROSITE-ProRule" id="PRU00433"/>
    </source>
</evidence>
<dbReference type="Proteomes" id="UP001569151">
    <property type="component" value="Unassembled WGS sequence"/>
</dbReference>
<keyword evidence="7" id="KW-0732">Signal</keyword>
<dbReference type="GO" id="GO:0004130">
    <property type="term" value="F:cytochrome-c peroxidase activity"/>
    <property type="evidence" value="ECO:0007669"/>
    <property type="project" value="UniProtKB-EC"/>
</dbReference>
<proteinExistence type="predicted"/>
<sequence>MMKATYYFSILTFVLFTSTQALAIPIPDDLDTELSKLITQHKLTGDPNTGLDIPDVKSDEVKLGKLLFFSKALSGNKDVACASCHHPYLGGGDGLSLPVGTLAEQPDLLGPGRRTSTGQFYVPRNTPTVFNAGLYKRSLFRDARVEFVDWLNPSLGISTPDVAYGDADPNAGDTLLSAQARFPSITESEMRGFDFMVGESNQAVRTHLAARIGDYDNGQGELFNNQWLDLFTAAYGQTGDPRELVTFANISKALSAYQQSMNFTENPWKRYVKGDKSALTISQKRGAYLYLFMPPPPSDGGNEPEFLPTQCIGCHNTDNFAQTKDSNYHRLAFPQIGPGTGQSGIETSDLGRMHRNDSESDIYSFRSGTLLNIEVTGPFGHAGNYDTLEEVIEHYDDYHSIIDQYIDNQGWCLQPQFKDLENCQSLFPDTRHHTDEAAKIIDDEISDGAPVLQKLNLTQQSKDDLVNFLKALTDPCVKQADCLKQWIPQPEELDPDGLQLRAVNYQGVPLYLPKKCREGDTIQSGGELKQDQGECISGISQHFYFDVEKDNTTVYVSTRDGQGEIKLYYHSQDWASPANAFAQSTGKGTEQVLVITANKGRHYVSVIAQQAYQGVSIAMGSHSAQKEYTEEPTPIMDQCLSQPESSVQELKSAIPVCIGGDYAYFWVQIQKANSKLELRTQHGEGNTDLFVAPYWPTPNQFAFSSSNEDNQEYLRIDSPPVGWYFILAKGHGNTRGVTIQADISTIN</sequence>
<name>A0ABV4MH54_9VIBR</name>
<evidence type="ECO:0000256" key="3">
    <source>
        <dbReference type="ARBA" id="ARBA00022723"/>
    </source>
</evidence>
<feature type="domain" description="Cytochrome c" evidence="8">
    <location>
        <begin position="281"/>
        <end position="473"/>
    </location>
</feature>
<dbReference type="InterPro" id="IPR009056">
    <property type="entry name" value="Cyt_c-like_dom"/>
</dbReference>
<keyword evidence="10" id="KW-1185">Reference proteome</keyword>
<dbReference type="SUPFAM" id="SSF46626">
    <property type="entry name" value="Cytochrome c"/>
    <property type="match status" value="2"/>
</dbReference>
<dbReference type="InterPro" id="IPR036909">
    <property type="entry name" value="Cyt_c-like_dom_sf"/>
</dbReference>
<evidence type="ECO:0000256" key="1">
    <source>
        <dbReference type="ARBA" id="ARBA00004196"/>
    </source>
</evidence>
<evidence type="ECO:0000256" key="5">
    <source>
        <dbReference type="ARBA" id="ARBA00023004"/>
    </source>
</evidence>
<dbReference type="InterPro" id="IPR051395">
    <property type="entry name" value="Cytochrome_c_Peroxidase/MauG"/>
</dbReference>
<evidence type="ECO:0000256" key="2">
    <source>
        <dbReference type="ARBA" id="ARBA00022617"/>
    </source>
</evidence>
<dbReference type="Gene3D" id="1.10.760.10">
    <property type="entry name" value="Cytochrome c-like domain"/>
    <property type="match status" value="2"/>
</dbReference>
<protein>
    <submittedName>
        <fullName evidence="9">Cytochrome c peroxidase</fullName>
        <ecNumber evidence="9">1.11.1.5</ecNumber>
    </submittedName>
</protein>
<dbReference type="Pfam" id="PF03150">
    <property type="entry name" value="CCP_MauG"/>
    <property type="match status" value="1"/>
</dbReference>
<evidence type="ECO:0000313" key="10">
    <source>
        <dbReference type="Proteomes" id="UP001569151"/>
    </source>
</evidence>
<feature type="signal peptide" evidence="7">
    <location>
        <begin position="1"/>
        <end position="23"/>
    </location>
</feature>
<dbReference type="PROSITE" id="PS51007">
    <property type="entry name" value="CYTC"/>
    <property type="match status" value="1"/>
</dbReference>
<evidence type="ECO:0000256" key="7">
    <source>
        <dbReference type="SAM" id="SignalP"/>
    </source>
</evidence>
<dbReference type="EMBL" id="JBGOOS010000010">
    <property type="protein sequence ID" value="MEZ8208894.1"/>
    <property type="molecule type" value="Genomic_DNA"/>
</dbReference>
<organism evidence="9 10">
    <name type="scientific">Vibrio bivalvicida</name>
    <dbReference type="NCBI Taxonomy" id="1276888"/>
    <lineage>
        <taxon>Bacteria</taxon>
        <taxon>Pseudomonadati</taxon>
        <taxon>Pseudomonadota</taxon>
        <taxon>Gammaproteobacteria</taxon>
        <taxon>Vibrionales</taxon>
        <taxon>Vibrionaceae</taxon>
        <taxon>Vibrio</taxon>
        <taxon>Vibrio oreintalis group</taxon>
    </lineage>
</organism>
<dbReference type="PANTHER" id="PTHR30600">
    <property type="entry name" value="CYTOCHROME C PEROXIDASE-RELATED"/>
    <property type="match status" value="1"/>
</dbReference>
<dbReference type="EC" id="1.11.1.5" evidence="9"/>
<dbReference type="Gene3D" id="2.60.120.380">
    <property type="match status" value="2"/>
</dbReference>
<evidence type="ECO:0000313" key="9">
    <source>
        <dbReference type="EMBL" id="MEZ8208894.1"/>
    </source>
</evidence>
<comment type="subcellular location">
    <subcellularLocation>
        <location evidence="1">Cell envelope</location>
    </subcellularLocation>
</comment>
<keyword evidence="2 6" id="KW-0349">Heme</keyword>
<reference evidence="9 10" key="1">
    <citation type="submission" date="2024-06" db="EMBL/GenBank/DDBJ databases">
        <authorList>
            <person name="Steensen K."/>
            <person name="Seneca J."/>
            <person name="Bartlau N."/>
            <person name="Yu A.X."/>
            <person name="Polz M.F."/>
        </authorList>
    </citation>
    <scope>NUCLEOTIDE SEQUENCE [LARGE SCALE GENOMIC DNA]</scope>
    <source>
        <strain evidence="9 10">1F146</strain>
    </source>
</reference>
<comment type="caution">
    <text evidence="9">The sequence shown here is derived from an EMBL/GenBank/DDBJ whole genome shotgun (WGS) entry which is preliminary data.</text>
</comment>
<evidence type="ECO:0000259" key="8">
    <source>
        <dbReference type="PROSITE" id="PS51007"/>
    </source>
</evidence>
<dbReference type="RefSeq" id="WP_371726483.1">
    <property type="nucleotide sequence ID" value="NZ_JBGOOS010000010.1"/>
</dbReference>